<gene>
    <name evidence="3" type="ORF">NITHO_4650002</name>
</gene>
<proteinExistence type="predicted"/>
<dbReference type="EMBL" id="CAGS01000407">
    <property type="protein sequence ID" value="CCF85209.1"/>
    <property type="molecule type" value="Genomic_DNA"/>
</dbReference>
<keyword evidence="4" id="KW-1185">Reference proteome</keyword>
<sequence length="212" mass="22503">MVSTVSAGSMALGAPSMAEGDAAEFPKPWDMDGLREALVSYALVGLRDEWESLEQREAQIAAQMQALETQPTNNALRRFVVSDTARFLQEERASLIRRREEIKAQWQSLQSEQAGARILIEPRGAVAIDEDAHLSSAFKSVMAGIFVGAPVGGLAGLGLMALIMSATMGWLLVGVYAGVAAGTLVGGFGGRYTQVLASETRTQSIPLFEGGA</sequence>
<feature type="transmembrane region" description="Helical" evidence="2">
    <location>
        <begin position="141"/>
        <end position="163"/>
    </location>
</feature>
<evidence type="ECO:0000256" key="2">
    <source>
        <dbReference type="SAM" id="Phobius"/>
    </source>
</evidence>
<keyword evidence="2" id="KW-0812">Transmembrane</keyword>
<dbReference type="Proteomes" id="UP000004221">
    <property type="component" value="Unassembled WGS sequence"/>
</dbReference>
<keyword evidence="2" id="KW-0472">Membrane</keyword>
<accession>I4EKJ7</accession>
<feature type="coiled-coil region" evidence="1">
    <location>
        <begin position="50"/>
        <end position="105"/>
    </location>
</feature>
<organism evidence="3 4">
    <name type="scientific">Nitrolancea hollandica Lb</name>
    <dbReference type="NCBI Taxonomy" id="1129897"/>
    <lineage>
        <taxon>Bacteria</taxon>
        <taxon>Pseudomonadati</taxon>
        <taxon>Thermomicrobiota</taxon>
        <taxon>Thermomicrobia</taxon>
        <taxon>Sphaerobacterales</taxon>
        <taxon>Sphaerobacterineae</taxon>
        <taxon>Sphaerobacteraceae</taxon>
        <taxon>Nitrolancea</taxon>
    </lineage>
</organism>
<feature type="transmembrane region" description="Helical" evidence="2">
    <location>
        <begin position="170"/>
        <end position="189"/>
    </location>
</feature>
<reference evidence="3 4" key="1">
    <citation type="journal article" date="2012" name="ISME J.">
        <title>Nitrification expanded: discovery, physiology and genomics of a nitrite-oxidizing bacterium from the phylum Chloroflexi.</title>
        <authorList>
            <person name="Sorokin D.Y."/>
            <person name="Lucker S."/>
            <person name="Vejmelkova D."/>
            <person name="Kostrikina N.A."/>
            <person name="Kleerebezem R."/>
            <person name="Rijpstra W.I."/>
            <person name="Damste J.S."/>
            <person name="Le Paslier D."/>
            <person name="Muyzer G."/>
            <person name="Wagner M."/>
            <person name="van Loosdrecht M.C."/>
            <person name="Daims H."/>
        </authorList>
    </citation>
    <scope>NUCLEOTIDE SEQUENCE [LARGE SCALE GENOMIC DNA]</scope>
    <source>
        <strain evidence="4">none</strain>
    </source>
</reference>
<evidence type="ECO:0000313" key="3">
    <source>
        <dbReference type="EMBL" id="CCF85209.1"/>
    </source>
</evidence>
<protein>
    <recommendedName>
        <fullName evidence="5">Transmembrane protein</fullName>
    </recommendedName>
</protein>
<evidence type="ECO:0000256" key="1">
    <source>
        <dbReference type="SAM" id="Coils"/>
    </source>
</evidence>
<evidence type="ECO:0008006" key="5">
    <source>
        <dbReference type="Google" id="ProtNLM"/>
    </source>
</evidence>
<dbReference type="AlphaFoldDB" id="I4EKJ7"/>
<keyword evidence="1" id="KW-0175">Coiled coil</keyword>
<keyword evidence="2" id="KW-1133">Transmembrane helix</keyword>
<evidence type="ECO:0000313" key="4">
    <source>
        <dbReference type="Proteomes" id="UP000004221"/>
    </source>
</evidence>
<comment type="caution">
    <text evidence="3">The sequence shown here is derived from an EMBL/GenBank/DDBJ whole genome shotgun (WGS) entry which is preliminary data.</text>
</comment>
<name>I4EKJ7_9BACT</name>